<evidence type="ECO:0000256" key="6">
    <source>
        <dbReference type="ARBA" id="ARBA00023136"/>
    </source>
</evidence>
<feature type="region of interest" description="Disordered" evidence="7">
    <location>
        <begin position="164"/>
        <end position="189"/>
    </location>
</feature>
<keyword evidence="9" id="KW-1185">Reference proteome</keyword>
<proteinExistence type="inferred from homology"/>
<organism evidence="8 9">
    <name type="scientific">Aeromicrobium flavum</name>
    <dbReference type="NCBI Taxonomy" id="416568"/>
    <lineage>
        <taxon>Bacteria</taxon>
        <taxon>Bacillati</taxon>
        <taxon>Actinomycetota</taxon>
        <taxon>Actinomycetes</taxon>
        <taxon>Propionibacteriales</taxon>
        <taxon>Nocardioidaceae</taxon>
        <taxon>Aeromicrobium</taxon>
    </lineage>
</organism>
<dbReference type="GO" id="GO:0019350">
    <property type="term" value="P:teichoic acid biosynthetic process"/>
    <property type="evidence" value="ECO:0007669"/>
    <property type="project" value="UniProtKB-KW"/>
</dbReference>
<protein>
    <recommendedName>
        <fullName evidence="10">Glycosyl transferase</fullName>
    </recommendedName>
</protein>
<name>A0A512HT18_9ACTN</name>
<dbReference type="Pfam" id="PF04464">
    <property type="entry name" value="Glyphos_transf"/>
    <property type="match status" value="1"/>
</dbReference>
<dbReference type="AlphaFoldDB" id="A0A512HT18"/>
<evidence type="ECO:0008006" key="10">
    <source>
        <dbReference type="Google" id="ProtNLM"/>
    </source>
</evidence>
<evidence type="ECO:0000256" key="1">
    <source>
        <dbReference type="ARBA" id="ARBA00004202"/>
    </source>
</evidence>
<evidence type="ECO:0000256" key="7">
    <source>
        <dbReference type="SAM" id="MobiDB-lite"/>
    </source>
</evidence>
<keyword evidence="3" id="KW-1003">Cell membrane</keyword>
<sequence>MDLVRKALLRWRRLAGGDSPSPVALAKRARTAFRLDDAGWRRLVGEAADGAAVWSRDEWLSLPVRDRVALHAASVDDRDAVELLAESRTVHGPSFLVDRGSRHIDLGERIDAPDWLLVAQEHDLVARLTIEAAGSSPVYVAGTSFVSGITFDPAADSVRIEATTSRGTVEPEVSMRPDPVADAESGERWADQTDASWWTRLDLDRTEPITLAVTITVDGLVRRSEITIPPLDDGVCTVAIDATEAGVRVTADGVDLRVAALTQGWSTGRSPLDLEAACERFGAVATVPIGRYSVTSDVTLDLADPEVLRLPMAERAIDLVDLLVTPRAWSPGEADVSLVVRNPIPVADRGRRRQRLLLDEVREHAGPLRERAMAMCFGGSGAGDSVAPIARGLVRRGIPVDWCVTDHSVTVPEGVRPVLLHSREWHEAFTHARYLVNNAEFPHYVRFREGQRYLQTWHGTPLKRIGRDITVNRLSAGYTAAMAREAVAWEALLAQNAFAAGVLPPAFGFTGRTIVEGYPRNDALVLDTDGALRRRTRDALGLRDERVVLYAPTWRDAARGAGGRRAFVSHLDAALVHERTGATVLVRSHANAAAGRGRIAEPGVVDVTAHPDITALLAAADVLVTDYSSVMFDFAVTERLQMLLVPDADEYLGDRGFYFDLRQTPPGPVVTSTDEVIDVLLDGDRSGADRTAFRQRFAPLDDGRAADRVLDAWLGPVSGAE</sequence>
<dbReference type="InterPro" id="IPR051612">
    <property type="entry name" value="Teichoic_Acid_Biosynth"/>
</dbReference>
<dbReference type="SUPFAM" id="SSF53756">
    <property type="entry name" value="UDP-Glycosyltransferase/glycogen phosphorylase"/>
    <property type="match status" value="1"/>
</dbReference>
<comment type="similarity">
    <text evidence="2">Belongs to the CDP-glycerol glycerophosphotransferase family.</text>
</comment>
<dbReference type="InterPro" id="IPR007554">
    <property type="entry name" value="Glycerophosphate_synth"/>
</dbReference>
<evidence type="ECO:0000256" key="4">
    <source>
        <dbReference type="ARBA" id="ARBA00022679"/>
    </source>
</evidence>
<evidence type="ECO:0000313" key="8">
    <source>
        <dbReference type="EMBL" id="GEO88606.1"/>
    </source>
</evidence>
<evidence type="ECO:0000256" key="5">
    <source>
        <dbReference type="ARBA" id="ARBA00022944"/>
    </source>
</evidence>
<evidence type="ECO:0000256" key="3">
    <source>
        <dbReference type="ARBA" id="ARBA00022475"/>
    </source>
</evidence>
<dbReference type="PANTHER" id="PTHR37316">
    <property type="entry name" value="TEICHOIC ACID GLYCEROL-PHOSPHATE PRIMASE"/>
    <property type="match status" value="1"/>
</dbReference>
<keyword evidence="6" id="KW-0472">Membrane</keyword>
<comment type="caution">
    <text evidence="8">The sequence shown here is derived from an EMBL/GenBank/DDBJ whole genome shotgun (WGS) entry which is preliminary data.</text>
</comment>
<dbReference type="GO" id="GO:0047355">
    <property type="term" value="F:CDP-glycerol glycerophosphotransferase activity"/>
    <property type="evidence" value="ECO:0007669"/>
    <property type="project" value="InterPro"/>
</dbReference>
<dbReference type="Gene3D" id="3.40.50.12580">
    <property type="match status" value="1"/>
</dbReference>
<evidence type="ECO:0000313" key="9">
    <source>
        <dbReference type="Proteomes" id="UP000321769"/>
    </source>
</evidence>
<keyword evidence="4" id="KW-0808">Transferase</keyword>
<gene>
    <name evidence="8" type="ORF">AFL01nite_09330</name>
</gene>
<reference evidence="8 9" key="1">
    <citation type="submission" date="2019-07" db="EMBL/GenBank/DDBJ databases">
        <title>Whole genome shotgun sequence of Aeromicrobium flavum NBRC 107625.</title>
        <authorList>
            <person name="Hosoyama A."/>
            <person name="Uohara A."/>
            <person name="Ohji S."/>
            <person name="Ichikawa N."/>
        </authorList>
    </citation>
    <scope>NUCLEOTIDE SEQUENCE [LARGE SCALE GENOMIC DNA]</scope>
    <source>
        <strain evidence="8 9">NBRC 107625</strain>
    </source>
</reference>
<evidence type="ECO:0000256" key="2">
    <source>
        <dbReference type="ARBA" id="ARBA00010488"/>
    </source>
</evidence>
<dbReference type="Gene3D" id="3.40.50.11820">
    <property type="match status" value="1"/>
</dbReference>
<comment type="subcellular location">
    <subcellularLocation>
        <location evidence="1">Cell membrane</location>
        <topology evidence="1">Peripheral membrane protein</topology>
    </subcellularLocation>
</comment>
<dbReference type="GO" id="GO:0005886">
    <property type="term" value="C:plasma membrane"/>
    <property type="evidence" value="ECO:0007669"/>
    <property type="project" value="UniProtKB-SubCell"/>
</dbReference>
<dbReference type="Proteomes" id="UP000321769">
    <property type="component" value="Unassembled WGS sequence"/>
</dbReference>
<dbReference type="InterPro" id="IPR043149">
    <property type="entry name" value="TagF_N"/>
</dbReference>
<dbReference type="EMBL" id="BJZQ01000003">
    <property type="protein sequence ID" value="GEO88606.1"/>
    <property type="molecule type" value="Genomic_DNA"/>
</dbReference>
<accession>A0A512HT18</accession>
<dbReference type="RefSeq" id="WP_146826010.1">
    <property type="nucleotide sequence ID" value="NZ_BAAAYQ010000005.1"/>
</dbReference>
<dbReference type="PANTHER" id="PTHR37316:SF3">
    <property type="entry name" value="TEICHOIC ACID GLYCEROL-PHOSPHATE TRANSFERASE"/>
    <property type="match status" value="1"/>
</dbReference>
<dbReference type="OrthoDB" id="8549922at2"/>
<dbReference type="InterPro" id="IPR043148">
    <property type="entry name" value="TagF_C"/>
</dbReference>
<keyword evidence="5" id="KW-0777">Teichoic acid biosynthesis</keyword>